<name>A0A095VR48_9GAMM</name>
<organism evidence="1 2">
    <name type="scientific">Pseudohaliea rubra DSM 19751</name>
    <dbReference type="NCBI Taxonomy" id="1265313"/>
    <lineage>
        <taxon>Bacteria</taxon>
        <taxon>Pseudomonadati</taxon>
        <taxon>Pseudomonadota</taxon>
        <taxon>Gammaproteobacteria</taxon>
        <taxon>Cellvibrionales</taxon>
        <taxon>Halieaceae</taxon>
        <taxon>Pseudohaliea</taxon>
    </lineage>
</organism>
<dbReference type="AlphaFoldDB" id="A0A095VR48"/>
<dbReference type="RefSeq" id="WP_154664296.1">
    <property type="nucleotide sequence ID" value="NZ_KN234757.1"/>
</dbReference>
<dbReference type="Proteomes" id="UP000029640">
    <property type="component" value="Unassembled WGS sequence"/>
</dbReference>
<sequence length="58" mass="5805">MPGLPALTVMTACLFAPLTGATGNNSLKTEVIASVDAPVDALAKRSEELWGYAGAAAA</sequence>
<accession>A0A095VR48</accession>
<evidence type="ECO:0000313" key="2">
    <source>
        <dbReference type="Proteomes" id="UP000029640"/>
    </source>
</evidence>
<comment type="caution">
    <text evidence="1">The sequence shown here is derived from an EMBL/GenBank/DDBJ whole genome shotgun (WGS) entry which is preliminary data.</text>
</comment>
<dbReference type="HOGENOM" id="CLU_2973168_0_0_6"/>
<protein>
    <submittedName>
        <fullName evidence="1">Uncharacterized protein</fullName>
    </submittedName>
</protein>
<evidence type="ECO:0000313" key="1">
    <source>
        <dbReference type="EMBL" id="KGE03855.1"/>
    </source>
</evidence>
<dbReference type="STRING" id="1265313.HRUBRA_01602"/>
<keyword evidence="2" id="KW-1185">Reference proteome</keyword>
<proteinExistence type="predicted"/>
<dbReference type="EMBL" id="AUVB01000046">
    <property type="protein sequence ID" value="KGE03855.1"/>
    <property type="molecule type" value="Genomic_DNA"/>
</dbReference>
<gene>
    <name evidence="1" type="ORF">HRUBRA_01602</name>
</gene>
<reference evidence="1 2" key="1">
    <citation type="journal article" date="2014" name="Genome Announc.">
        <title>Genome Sequence of Gammaproteobacterial Pseudohaliea rubra Type Strain DSM 19751, Isolated from Coastal Seawater of the Mediterranean Sea.</title>
        <authorList>
            <person name="Spring S."/>
            <person name="Fiebig A."/>
            <person name="Riedel T."/>
            <person name="Goker M."/>
            <person name="Klenk H.P."/>
        </authorList>
    </citation>
    <scope>NUCLEOTIDE SEQUENCE [LARGE SCALE GENOMIC DNA]</scope>
    <source>
        <strain evidence="1 2">DSM 19751</strain>
    </source>
</reference>